<evidence type="ECO:0000313" key="2">
    <source>
        <dbReference type="EnsemblFungi" id="PTTG_26728-t43_1-p1"/>
    </source>
</evidence>
<dbReference type="AlphaFoldDB" id="A0A180GR56"/>
<reference evidence="2" key="4">
    <citation type="submission" date="2025-05" db="UniProtKB">
        <authorList>
            <consortium name="EnsemblFungi"/>
        </authorList>
    </citation>
    <scope>IDENTIFICATION</scope>
    <source>
        <strain evidence="2">isolate 1-1 / race 1 (BBBD)</strain>
    </source>
</reference>
<proteinExistence type="predicted"/>
<protein>
    <submittedName>
        <fullName evidence="1 2">Uncharacterized protein</fullName>
    </submittedName>
</protein>
<sequence length="304" mass="34522">MTSAPVSRARPRPNRYWERIYVPQAVRATSTTGNVITNSRKTCRQEGPDSSRDGDGNAYRMDSFGLELAGLFPSLSKHFASRRLYSLLGDTPSHSATFTNSKMKACDSFIRLLSLFVLVSGVCSMLESETENNKLFDYIRLTVGHIKDQTPCSTPKTANTKLFDHIWTTPLDEIKEHRRGPFTFTTKVSVDLKPEDKNRHGIWVMNPLPVPVTVRVNVIFNSGPASKTEHIIQPTDTYAPIQRLLCELDKKPIEVEVHYTLPTKVYNTLEEALIKIHKQPELRSDFKRIIDELNRRPPSPPCNK</sequence>
<name>A0A180GR56_PUCT1</name>
<evidence type="ECO:0000313" key="3">
    <source>
        <dbReference type="Proteomes" id="UP000005240"/>
    </source>
</evidence>
<keyword evidence="3" id="KW-1185">Reference proteome</keyword>
<dbReference type="EMBL" id="ADAS02000031">
    <property type="protein sequence ID" value="OAV95175.1"/>
    <property type="molecule type" value="Genomic_DNA"/>
</dbReference>
<organism evidence="1">
    <name type="scientific">Puccinia triticina (isolate 1-1 / race 1 (BBBD))</name>
    <name type="common">Brown leaf rust fungus</name>
    <dbReference type="NCBI Taxonomy" id="630390"/>
    <lineage>
        <taxon>Eukaryota</taxon>
        <taxon>Fungi</taxon>
        <taxon>Dikarya</taxon>
        <taxon>Basidiomycota</taxon>
        <taxon>Pucciniomycotina</taxon>
        <taxon>Pucciniomycetes</taxon>
        <taxon>Pucciniales</taxon>
        <taxon>Pucciniaceae</taxon>
        <taxon>Puccinia</taxon>
    </lineage>
</organism>
<reference evidence="1" key="1">
    <citation type="submission" date="2009-11" db="EMBL/GenBank/DDBJ databases">
        <authorList>
            <consortium name="The Broad Institute Genome Sequencing Platform"/>
            <person name="Ward D."/>
            <person name="Feldgarden M."/>
            <person name="Earl A."/>
            <person name="Young S.K."/>
            <person name="Zeng Q."/>
            <person name="Koehrsen M."/>
            <person name="Alvarado L."/>
            <person name="Berlin A."/>
            <person name="Bochicchio J."/>
            <person name="Borenstein D."/>
            <person name="Chapman S.B."/>
            <person name="Chen Z."/>
            <person name="Engels R."/>
            <person name="Freedman E."/>
            <person name="Gellesch M."/>
            <person name="Goldberg J."/>
            <person name="Griggs A."/>
            <person name="Gujja S."/>
            <person name="Heilman E."/>
            <person name="Heiman D."/>
            <person name="Hepburn T."/>
            <person name="Howarth C."/>
            <person name="Jen D."/>
            <person name="Larson L."/>
            <person name="Lewis B."/>
            <person name="Mehta T."/>
            <person name="Park D."/>
            <person name="Pearson M."/>
            <person name="Roberts A."/>
            <person name="Saif S."/>
            <person name="Shea T."/>
            <person name="Shenoy N."/>
            <person name="Sisk P."/>
            <person name="Stolte C."/>
            <person name="Sykes S."/>
            <person name="Thomson T."/>
            <person name="Walk T."/>
            <person name="White J."/>
            <person name="Yandava C."/>
            <person name="Izard J."/>
            <person name="Baranova O.V."/>
            <person name="Blanton J.M."/>
            <person name="Tanner A.C."/>
            <person name="Dewhirst F.E."/>
            <person name="Haas B."/>
            <person name="Nusbaum C."/>
            <person name="Birren B."/>
        </authorList>
    </citation>
    <scope>NUCLEOTIDE SEQUENCE [LARGE SCALE GENOMIC DNA]</scope>
    <source>
        <strain evidence="1">1-1 BBBD Race 1</strain>
    </source>
</reference>
<dbReference type="VEuPathDB" id="FungiDB:PTTG_26728"/>
<accession>A0A180GR56</accession>
<gene>
    <name evidence="1" type="ORF">PTTG_26728</name>
</gene>
<reference evidence="2 3" key="3">
    <citation type="journal article" date="2017" name="G3 (Bethesda)">
        <title>Comparative analysis highlights variable genome content of wheat rusts and divergence of the mating loci.</title>
        <authorList>
            <person name="Cuomo C.A."/>
            <person name="Bakkeren G."/>
            <person name="Khalil H.B."/>
            <person name="Panwar V."/>
            <person name="Joly D."/>
            <person name="Linning R."/>
            <person name="Sakthikumar S."/>
            <person name="Song X."/>
            <person name="Adiconis X."/>
            <person name="Fan L."/>
            <person name="Goldberg J.M."/>
            <person name="Levin J.Z."/>
            <person name="Young S."/>
            <person name="Zeng Q."/>
            <person name="Anikster Y."/>
            <person name="Bruce M."/>
            <person name="Wang M."/>
            <person name="Yin C."/>
            <person name="McCallum B."/>
            <person name="Szabo L.J."/>
            <person name="Hulbert S."/>
            <person name="Chen X."/>
            <person name="Fellers J.P."/>
        </authorList>
    </citation>
    <scope>NUCLEOTIDE SEQUENCE</scope>
    <source>
        <strain evidence="2">isolate 1-1 / race 1 (BBBD)</strain>
        <strain evidence="3">Isolate 1-1 / race 1 (BBBD)</strain>
    </source>
</reference>
<dbReference type="Proteomes" id="UP000005240">
    <property type="component" value="Unassembled WGS sequence"/>
</dbReference>
<dbReference type="EnsemblFungi" id="PTTG_26728-t43_1">
    <property type="protein sequence ID" value="PTTG_26728-t43_1-p1"/>
    <property type="gene ID" value="PTTG_26728"/>
</dbReference>
<evidence type="ECO:0000313" key="1">
    <source>
        <dbReference type="EMBL" id="OAV95175.1"/>
    </source>
</evidence>
<reference evidence="1" key="2">
    <citation type="submission" date="2016-05" db="EMBL/GenBank/DDBJ databases">
        <title>Comparative analysis highlights variable genome content of wheat rusts and divergence of the mating loci.</title>
        <authorList>
            <person name="Cuomo C.A."/>
            <person name="Bakkeren G."/>
            <person name="Szabo L."/>
            <person name="Khalil H."/>
            <person name="Joly D."/>
            <person name="Goldberg J."/>
            <person name="Young S."/>
            <person name="Zeng Q."/>
            <person name="Fellers J."/>
        </authorList>
    </citation>
    <scope>NUCLEOTIDE SEQUENCE [LARGE SCALE GENOMIC DNA]</scope>
    <source>
        <strain evidence="1">1-1 BBBD Race 1</strain>
    </source>
</reference>